<evidence type="ECO:0000313" key="7">
    <source>
        <dbReference type="EMBL" id="GMR44517.1"/>
    </source>
</evidence>
<comment type="caution">
    <text evidence="7">The sequence shown here is derived from an EMBL/GenBank/DDBJ whole genome shotgun (WGS) entry which is preliminary data.</text>
</comment>
<proteinExistence type="inferred from homology"/>
<evidence type="ECO:0000313" key="8">
    <source>
        <dbReference type="Proteomes" id="UP001328107"/>
    </source>
</evidence>
<dbReference type="EMBL" id="BTRK01000003">
    <property type="protein sequence ID" value="GMR44517.1"/>
    <property type="molecule type" value="Genomic_DNA"/>
</dbReference>
<name>A0AAN4ZU22_9BILA</name>
<dbReference type="GO" id="GO:0032040">
    <property type="term" value="C:small-subunit processome"/>
    <property type="evidence" value="ECO:0007669"/>
    <property type="project" value="InterPro"/>
</dbReference>
<feature type="compositionally biased region" description="Basic residues" evidence="6">
    <location>
        <begin position="1"/>
        <end position="10"/>
    </location>
</feature>
<evidence type="ECO:0000256" key="5">
    <source>
        <dbReference type="ARBA" id="ARBA00023242"/>
    </source>
</evidence>
<evidence type="ECO:0000256" key="3">
    <source>
        <dbReference type="ARBA" id="ARBA00020121"/>
    </source>
</evidence>
<evidence type="ECO:0000256" key="6">
    <source>
        <dbReference type="SAM" id="MobiDB-lite"/>
    </source>
</evidence>
<dbReference type="Pfam" id="PF03998">
    <property type="entry name" value="Utp11"/>
    <property type="match status" value="1"/>
</dbReference>
<evidence type="ECO:0000256" key="4">
    <source>
        <dbReference type="ARBA" id="ARBA00022552"/>
    </source>
</evidence>
<keyword evidence="5" id="KW-0539">Nucleus</keyword>
<comment type="similarity">
    <text evidence="2">Belongs to the UTP11 family.</text>
</comment>
<feature type="region of interest" description="Disordered" evidence="6">
    <location>
        <begin position="1"/>
        <end position="27"/>
    </location>
</feature>
<feature type="non-terminal residue" evidence="7">
    <location>
        <position position="98"/>
    </location>
</feature>
<feature type="non-terminal residue" evidence="7">
    <location>
        <position position="1"/>
    </location>
</feature>
<dbReference type="AlphaFoldDB" id="A0AAN4ZU22"/>
<dbReference type="InterPro" id="IPR007144">
    <property type="entry name" value="SSU_processome_Utp11"/>
</dbReference>
<organism evidence="7 8">
    <name type="scientific">Pristionchus mayeri</name>
    <dbReference type="NCBI Taxonomy" id="1317129"/>
    <lineage>
        <taxon>Eukaryota</taxon>
        <taxon>Metazoa</taxon>
        <taxon>Ecdysozoa</taxon>
        <taxon>Nematoda</taxon>
        <taxon>Chromadorea</taxon>
        <taxon>Rhabditida</taxon>
        <taxon>Rhabditina</taxon>
        <taxon>Diplogasteromorpha</taxon>
        <taxon>Diplogasteroidea</taxon>
        <taxon>Neodiplogasteridae</taxon>
        <taxon>Pristionchus</taxon>
    </lineage>
</organism>
<protein>
    <recommendedName>
        <fullName evidence="3">Probable U3 small nucleolar RNA-associated protein 11</fullName>
    </recommendedName>
</protein>
<reference evidence="8" key="1">
    <citation type="submission" date="2022-10" db="EMBL/GenBank/DDBJ databases">
        <title>Genome assembly of Pristionchus species.</title>
        <authorList>
            <person name="Yoshida K."/>
            <person name="Sommer R.J."/>
        </authorList>
    </citation>
    <scope>NUCLEOTIDE SEQUENCE [LARGE SCALE GENOMIC DNA]</scope>
    <source>
        <strain evidence="8">RS5460</strain>
    </source>
</reference>
<dbReference type="PANTHER" id="PTHR12838">
    <property type="entry name" value="U3 SMALL NUCLEOLAR RNA-ASSOCIATED PROTEIN 11"/>
    <property type="match status" value="1"/>
</dbReference>
<comment type="subcellular location">
    <subcellularLocation>
        <location evidence="1">Nucleus</location>
        <location evidence="1">Nucleolus</location>
    </subcellularLocation>
</comment>
<sequence length="98" mass="11560">QAATLKKLKKHAMDKNPDEHHHHMNNSHMEYLPAREDARQSDETELQKKLGSIRDLEYVKYHLHRERKKIDEMEFSLHLADSAVSGSKHTIFVDDDEQ</sequence>
<keyword evidence="8" id="KW-1185">Reference proteome</keyword>
<keyword evidence="4" id="KW-0698">rRNA processing</keyword>
<dbReference type="PANTHER" id="PTHR12838:SF0">
    <property type="entry name" value="U3 SMALL NUCLEOLAR RNA-ASSOCIATED PROTEIN 11-RELATED"/>
    <property type="match status" value="1"/>
</dbReference>
<gene>
    <name evidence="7" type="ORF">PMAYCL1PPCAC_14712</name>
</gene>
<feature type="compositionally biased region" description="Basic and acidic residues" evidence="6">
    <location>
        <begin position="11"/>
        <end position="21"/>
    </location>
</feature>
<accession>A0AAN4ZU22</accession>
<evidence type="ECO:0000256" key="1">
    <source>
        <dbReference type="ARBA" id="ARBA00004604"/>
    </source>
</evidence>
<evidence type="ECO:0000256" key="2">
    <source>
        <dbReference type="ARBA" id="ARBA00008105"/>
    </source>
</evidence>
<dbReference type="GO" id="GO:0006364">
    <property type="term" value="P:rRNA processing"/>
    <property type="evidence" value="ECO:0007669"/>
    <property type="project" value="UniProtKB-KW"/>
</dbReference>
<dbReference type="Proteomes" id="UP001328107">
    <property type="component" value="Unassembled WGS sequence"/>
</dbReference>